<comment type="similarity">
    <text evidence="1">Belongs to the short-chain fatty acyl-CoA assimilation regulator (ScfR) family.</text>
</comment>
<evidence type="ECO:0000313" key="4">
    <source>
        <dbReference type="Proteomes" id="UP001231370"/>
    </source>
</evidence>
<dbReference type="Proteomes" id="UP001231370">
    <property type="component" value="Unassembled WGS sequence"/>
</dbReference>
<sequence>MAANILDTIDRQQLGKSLKQAREQRGMTQADAAQELEVSRTTLVAIENGTRRLKPAELITLARTYGRSVSDFVRPRPVVEPLEVQFRALYRRTQEEQAAIEPVVLRLQQLCENYLELEQLMGSPLPQNYPAEYDVEEMPIEPLAEAIATQERQRLGLGDHPIQQLRDTLEANVGLRIFYLPMPPKFSEIYSYNPELGGCLGINSNHPEERRRWSLAHGYLHFLAHRYKAVVDFDDQYQRMPDSEKLAEAFAKYFLMPTSSLLKQFRDRSGSNKGKFTQIDLFTLAHYYGVSVQALAFRLEEMKCIPTGTWDNLHSRGLKVRSVQQQLNLQDIPQLSDMTPVHYQHLAIEALDRALITEGQFAKFLGVNRLEARYIAEQLREYSSGILDEDRVNLREVADVEHQ</sequence>
<evidence type="ECO:0000313" key="3">
    <source>
        <dbReference type="EMBL" id="MDJ1180417.1"/>
    </source>
</evidence>
<dbReference type="Gene3D" id="1.10.10.2910">
    <property type="match status" value="1"/>
</dbReference>
<dbReference type="PROSITE" id="PS50943">
    <property type="entry name" value="HTH_CROC1"/>
    <property type="match status" value="1"/>
</dbReference>
<dbReference type="RefSeq" id="WP_283763719.1">
    <property type="nucleotide sequence ID" value="NZ_JAQPOK010000120.1"/>
</dbReference>
<dbReference type="InterPro" id="IPR001387">
    <property type="entry name" value="Cro/C1-type_HTH"/>
</dbReference>
<organism evidence="3 4">
    <name type="scientific">Roseofilum halophilum BLCC-M91</name>
    <dbReference type="NCBI Taxonomy" id="3022259"/>
    <lineage>
        <taxon>Bacteria</taxon>
        <taxon>Bacillati</taxon>
        <taxon>Cyanobacteriota</taxon>
        <taxon>Cyanophyceae</taxon>
        <taxon>Desertifilales</taxon>
        <taxon>Desertifilaceae</taxon>
        <taxon>Roseofilum</taxon>
        <taxon>Roseofilum halophilum</taxon>
    </lineage>
</organism>
<dbReference type="Gene3D" id="1.10.260.40">
    <property type="entry name" value="lambda repressor-like DNA-binding domains"/>
    <property type="match status" value="1"/>
</dbReference>
<dbReference type="PANTHER" id="PTHR43236">
    <property type="entry name" value="ANTITOXIN HIGA1"/>
    <property type="match status" value="1"/>
</dbReference>
<proteinExistence type="inferred from homology"/>
<evidence type="ECO:0000256" key="1">
    <source>
        <dbReference type="ARBA" id="ARBA00007227"/>
    </source>
</evidence>
<comment type="caution">
    <text evidence="3">The sequence shown here is derived from an EMBL/GenBank/DDBJ whole genome shotgun (WGS) entry which is preliminary data.</text>
</comment>
<protein>
    <submittedName>
        <fullName evidence="3">ImmA/IrrE family metallo-endopeptidase</fullName>
    </submittedName>
</protein>
<dbReference type="InterPro" id="IPR010982">
    <property type="entry name" value="Lambda_DNA-bd_dom_sf"/>
</dbReference>
<accession>A0ABT7BMI5</accession>
<dbReference type="CDD" id="cd00093">
    <property type="entry name" value="HTH_XRE"/>
    <property type="match status" value="1"/>
</dbReference>
<reference evidence="3 4" key="1">
    <citation type="submission" date="2023-01" db="EMBL/GenBank/DDBJ databases">
        <title>Novel diversity within Roseofilum (Cyanobacteria; Desertifilaceae) from marine benthic mats with descriptions of four novel species.</title>
        <authorList>
            <person name="Wang Y."/>
            <person name="Berthold D.E."/>
            <person name="Hu J."/>
            <person name="Lefler F.W."/>
            <person name="Laughinghouse H.D. IV."/>
        </authorList>
    </citation>
    <scope>NUCLEOTIDE SEQUENCE [LARGE SCALE GENOMIC DNA]</scope>
    <source>
        <strain evidence="3 4">BLCC-M91</strain>
    </source>
</reference>
<feature type="domain" description="HTH cro/C1-type" evidence="2">
    <location>
        <begin position="18"/>
        <end position="72"/>
    </location>
</feature>
<dbReference type="InterPro" id="IPR010359">
    <property type="entry name" value="IrrE_HExxH"/>
</dbReference>
<name>A0ABT7BMI5_9CYAN</name>
<keyword evidence="4" id="KW-1185">Reference proteome</keyword>
<gene>
    <name evidence="3" type="ORF">PJF56_16260</name>
</gene>
<dbReference type="SMART" id="SM00530">
    <property type="entry name" value="HTH_XRE"/>
    <property type="match status" value="1"/>
</dbReference>
<evidence type="ECO:0000259" key="2">
    <source>
        <dbReference type="PROSITE" id="PS50943"/>
    </source>
</evidence>
<dbReference type="SUPFAM" id="SSF47413">
    <property type="entry name" value="lambda repressor-like DNA-binding domains"/>
    <property type="match status" value="1"/>
</dbReference>
<dbReference type="Pfam" id="PF06114">
    <property type="entry name" value="Peptidase_M78"/>
    <property type="match status" value="1"/>
</dbReference>
<dbReference type="EMBL" id="JAQPOK010000120">
    <property type="protein sequence ID" value="MDJ1180417.1"/>
    <property type="molecule type" value="Genomic_DNA"/>
</dbReference>
<dbReference type="Pfam" id="PF01381">
    <property type="entry name" value="HTH_3"/>
    <property type="match status" value="1"/>
</dbReference>
<dbReference type="InterPro" id="IPR052345">
    <property type="entry name" value="Rad_response_metalloprotease"/>
</dbReference>
<dbReference type="PANTHER" id="PTHR43236:SF1">
    <property type="entry name" value="BLL7220 PROTEIN"/>
    <property type="match status" value="1"/>
</dbReference>